<gene>
    <name evidence="1" type="ORF">EZM97_26405</name>
</gene>
<name>A0A4V2NLE1_9GAMM</name>
<dbReference type="AlphaFoldDB" id="A0A4V2NLE1"/>
<keyword evidence="2" id="KW-1185">Reference proteome</keyword>
<dbReference type="EMBL" id="SJTG01000004">
    <property type="protein sequence ID" value="TCI08184.1"/>
    <property type="molecule type" value="Genomic_DNA"/>
</dbReference>
<accession>A0A4V2NLE1</accession>
<reference evidence="1 2" key="1">
    <citation type="submission" date="2019-02" db="EMBL/GenBank/DDBJ databases">
        <title>Dyella amyloliquefaciens sp. nov., isolated from forest soil.</title>
        <authorList>
            <person name="Gao Z.-H."/>
            <person name="Qiu L.-H."/>
        </authorList>
    </citation>
    <scope>NUCLEOTIDE SEQUENCE [LARGE SCALE GENOMIC DNA]</scope>
    <source>
        <strain evidence="1 2">KACC 12747</strain>
    </source>
</reference>
<proteinExistence type="predicted"/>
<comment type="caution">
    <text evidence="1">The sequence shown here is derived from an EMBL/GenBank/DDBJ whole genome shotgun (WGS) entry which is preliminary data.</text>
</comment>
<evidence type="ECO:0000313" key="2">
    <source>
        <dbReference type="Proteomes" id="UP000291822"/>
    </source>
</evidence>
<dbReference type="RefSeq" id="WP_131151874.1">
    <property type="nucleotide sequence ID" value="NZ_SJTG01000004.1"/>
</dbReference>
<protein>
    <recommendedName>
        <fullName evidence="3">S9 family peptidase</fullName>
    </recommendedName>
</protein>
<evidence type="ECO:0008006" key="3">
    <source>
        <dbReference type="Google" id="ProtNLM"/>
    </source>
</evidence>
<dbReference type="Proteomes" id="UP000291822">
    <property type="component" value="Unassembled WGS sequence"/>
</dbReference>
<organism evidence="1 2">
    <name type="scientific">Dyella soli</name>
    <dbReference type="NCBI Taxonomy" id="522319"/>
    <lineage>
        <taxon>Bacteria</taxon>
        <taxon>Pseudomonadati</taxon>
        <taxon>Pseudomonadota</taxon>
        <taxon>Gammaproteobacteria</taxon>
        <taxon>Lysobacterales</taxon>
        <taxon>Rhodanobacteraceae</taxon>
        <taxon>Dyella</taxon>
    </lineage>
</organism>
<evidence type="ECO:0000313" key="1">
    <source>
        <dbReference type="EMBL" id="TCI08184.1"/>
    </source>
</evidence>
<sequence length="207" mass="22393">MNLFAALVMLAASGVPPCGSARLHHGDIQWSERITVSAPDRASQVEVHPNLESDENETPVILRFCRDGSTKPLITLQRAGTVNWSPDSQRLLIINSPVSNTYEVMLFTLSGDGQVAEEGDLNADILRERPSAGPGFEKVIFYLPNFASWKGNELVLSVGVTLGPERSGPTSTMCYGVAIDSQTHRVSRSMSAATLKKKYGASCQMSP</sequence>